<evidence type="ECO:0000313" key="8">
    <source>
        <dbReference type="EMBL" id="MDK7242904.1"/>
    </source>
</evidence>
<dbReference type="InterPro" id="IPR035926">
    <property type="entry name" value="NusB-like_sf"/>
</dbReference>
<dbReference type="InterPro" id="IPR011605">
    <property type="entry name" value="NusB_fam"/>
</dbReference>
<keyword evidence="5 6" id="KW-0804">Transcription</keyword>
<keyword evidence="4 6" id="KW-0805">Transcription regulation</keyword>
<dbReference type="SUPFAM" id="SSF48013">
    <property type="entry name" value="NusB-like"/>
    <property type="match status" value="1"/>
</dbReference>
<keyword evidence="2 6" id="KW-0889">Transcription antitermination</keyword>
<dbReference type="GO" id="GO:0031564">
    <property type="term" value="P:transcription antitermination"/>
    <property type="evidence" value="ECO:0007669"/>
    <property type="project" value="UniProtKB-KW"/>
</dbReference>
<dbReference type="Proteomes" id="UP001236303">
    <property type="component" value="Unassembled WGS sequence"/>
</dbReference>
<accession>A0A4D7WB96</accession>
<dbReference type="InterPro" id="IPR006027">
    <property type="entry name" value="NusB_RsmB_TIM44"/>
</dbReference>
<dbReference type="GO" id="GO:0005829">
    <property type="term" value="C:cytosol"/>
    <property type="evidence" value="ECO:0007669"/>
    <property type="project" value="TreeGrafter"/>
</dbReference>
<comment type="similarity">
    <text evidence="1 6">Belongs to the NusB family.</text>
</comment>
<evidence type="ECO:0000256" key="4">
    <source>
        <dbReference type="ARBA" id="ARBA00023015"/>
    </source>
</evidence>
<sequence length="142" mass="16002">MKSPRRRARELAVQAIYQAGINKTAAPEIAKNIHELSQSSNMDEELFNKLFFGAQTHAEEYMEKISPLLDRDEKDLSPIERAVLLVACHELSTMPETPYPVIINEAIEVTKTFGGTDGHKFVNGILDQLASRIRPDEPRRKG</sequence>
<dbReference type="EMBL" id="JASOPA010000006">
    <property type="protein sequence ID" value="MDK7242904.1"/>
    <property type="molecule type" value="Genomic_DNA"/>
</dbReference>
<dbReference type="PANTHER" id="PTHR11078">
    <property type="entry name" value="N UTILIZATION SUBSTANCE PROTEIN B-RELATED"/>
    <property type="match status" value="1"/>
</dbReference>
<name>A0A4D7WB96_NEISU</name>
<dbReference type="Proteomes" id="UP001057305">
    <property type="component" value="Chromosome"/>
</dbReference>
<organism evidence="9 10">
    <name type="scientific">Neisseria subflava</name>
    <dbReference type="NCBI Taxonomy" id="28449"/>
    <lineage>
        <taxon>Bacteria</taxon>
        <taxon>Pseudomonadati</taxon>
        <taxon>Pseudomonadota</taxon>
        <taxon>Betaproteobacteria</taxon>
        <taxon>Neisseriales</taxon>
        <taxon>Neisseriaceae</taxon>
        <taxon>Neisseria</taxon>
    </lineage>
</organism>
<dbReference type="Gene3D" id="1.10.940.10">
    <property type="entry name" value="NusB-like"/>
    <property type="match status" value="1"/>
</dbReference>
<protein>
    <recommendedName>
        <fullName evidence="6">Transcription antitermination protein NusB</fullName>
    </recommendedName>
    <alternativeName>
        <fullName evidence="6">Antitermination factor NusB</fullName>
    </alternativeName>
</protein>
<dbReference type="GO" id="GO:0003723">
    <property type="term" value="F:RNA binding"/>
    <property type="evidence" value="ECO:0007669"/>
    <property type="project" value="UniProtKB-UniRule"/>
</dbReference>
<feature type="domain" description="NusB/RsmB/TIM44" evidence="7">
    <location>
        <begin position="6"/>
        <end position="130"/>
    </location>
</feature>
<dbReference type="PANTHER" id="PTHR11078:SF3">
    <property type="entry name" value="ANTITERMINATION NUSB DOMAIN-CONTAINING PROTEIN"/>
    <property type="match status" value="1"/>
</dbReference>
<dbReference type="AlphaFoldDB" id="A0A4D7WB96"/>
<keyword evidence="3 6" id="KW-0694">RNA-binding</keyword>
<reference evidence="9" key="1">
    <citation type="submission" date="2021-04" db="EMBL/GenBank/DDBJ databases">
        <title>Characterizing Neisseria spp. as novel respiratory pathobionts in bronchiectasis.</title>
        <authorList>
            <person name="Li L."/>
            <person name="Mac Aogain M."/>
            <person name="Xu T."/>
            <person name="Jaggi T.K."/>
            <person name="Chan L.Y."/>
            <person name="Keir H.R."/>
            <person name="Dicker A.J."/>
            <person name="Qu J."/>
            <person name="Liu Y."/>
            <person name="Chen H.S."/>
            <person name="Koh M.S."/>
            <person name="Ong T.H."/>
            <person name="Lim A.Y.H."/>
            <person name="Abisheganaden J."/>
            <person name="Low T.B."/>
            <person name="Oliver B.G."/>
            <person name="Tan N.S."/>
            <person name="Fang M."/>
            <person name="Chalmers J.D."/>
            <person name="Chotirmall S.H."/>
        </authorList>
    </citation>
    <scope>NUCLEOTIDE SEQUENCE</scope>
    <source>
        <strain evidence="9">TT0073</strain>
    </source>
</reference>
<evidence type="ECO:0000259" key="7">
    <source>
        <dbReference type="Pfam" id="PF01029"/>
    </source>
</evidence>
<dbReference type="Pfam" id="PF01029">
    <property type="entry name" value="NusB"/>
    <property type="match status" value="1"/>
</dbReference>
<gene>
    <name evidence="6 9" type="primary">nusB</name>
    <name evidence="9" type="ORF">KCG56_06780</name>
    <name evidence="8" type="ORF">QP451_07655</name>
</gene>
<evidence type="ECO:0000313" key="10">
    <source>
        <dbReference type="Proteomes" id="UP001057305"/>
    </source>
</evidence>
<dbReference type="EMBL" id="CP073116">
    <property type="protein sequence ID" value="UTG71107.1"/>
    <property type="molecule type" value="Genomic_DNA"/>
</dbReference>
<evidence type="ECO:0000256" key="6">
    <source>
        <dbReference type="HAMAP-Rule" id="MF_00073"/>
    </source>
</evidence>
<evidence type="ECO:0000256" key="5">
    <source>
        <dbReference type="ARBA" id="ARBA00023163"/>
    </source>
</evidence>
<evidence type="ECO:0000313" key="9">
    <source>
        <dbReference type="EMBL" id="UTG71107.1"/>
    </source>
</evidence>
<dbReference type="GO" id="GO:0006353">
    <property type="term" value="P:DNA-templated transcription termination"/>
    <property type="evidence" value="ECO:0007669"/>
    <property type="project" value="UniProtKB-UniRule"/>
</dbReference>
<evidence type="ECO:0000256" key="2">
    <source>
        <dbReference type="ARBA" id="ARBA00022814"/>
    </source>
</evidence>
<dbReference type="NCBIfam" id="TIGR01951">
    <property type="entry name" value="nusB"/>
    <property type="match status" value="1"/>
</dbReference>
<evidence type="ECO:0000256" key="1">
    <source>
        <dbReference type="ARBA" id="ARBA00005952"/>
    </source>
</evidence>
<evidence type="ECO:0000256" key="3">
    <source>
        <dbReference type="ARBA" id="ARBA00022884"/>
    </source>
</evidence>
<dbReference type="GeneID" id="49948913"/>
<reference evidence="8" key="2">
    <citation type="submission" date="2023-05" db="EMBL/GenBank/DDBJ databases">
        <title>Cataloging the Phylogenetic Diversity of Human Bladder Bacteria.</title>
        <authorList>
            <person name="Du J."/>
        </authorList>
    </citation>
    <scope>NUCLEOTIDE SEQUENCE</scope>
    <source>
        <strain evidence="8">UMB1050</strain>
    </source>
</reference>
<dbReference type="HAMAP" id="MF_00073">
    <property type="entry name" value="NusB"/>
    <property type="match status" value="1"/>
</dbReference>
<dbReference type="RefSeq" id="WP_003748564.1">
    <property type="nucleotide sequence ID" value="NZ_CAUJPU010000015.1"/>
</dbReference>
<comment type="function">
    <text evidence="6">Involved in transcription antitermination. Required for transcription of ribosomal RNA (rRNA) genes. Binds specifically to the boxA antiterminator sequence of the ribosomal RNA (rrn) operons.</text>
</comment>
<proteinExistence type="inferred from homology"/>